<evidence type="ECO:0000256" key="4">
    <source>
        <dbReference type="ARBA" id="ARBA00022679"/>
    </source>
</evidence>
<dbReference type="GO" id="GO:0006388">
    <property type="term" value="P:tRNA splicing, via endonucleolytic cleavage and ligation"/>
    <property type="evidence" value="ECO:0007669"/>
    <property type="project" value="TreeGrafter"/>
</dbReference>
<keyword evidence="4" id="KW-0808">Transferase</keyword>
<keyword evidence="9" id="KW-1185">Reference proteome</keyword>
<accession>A0A316UFJ2</accession>
<dbReference type="RefSeq" id="XP_025349823.1">
    <property type="nucleotide sequence ID" value="XM_025494024.1"/>
</dbReference>
<proteinExistence type="inferred from homology"/>
<evidence type="ECO:0000313" key="9">
    <source>
        <dbReference type="Proteomes" id="UP000245942"/>
    </source>
</evidence>
<name>A0A316UFJ2_9BASI</name>
<dbReference type="InterPro" id="IPR042081">
    <property type="entry name" value="RNA_2'-PTrans_C"/>
</dbReference>
<evidence type="ECO:0000313" key="8">
    <source>
        <dbReference type="EMBL" id="PWN22663.1"/>
    </source>
</evidence>
<dbReference type="Pfam" id="PF01885">
    <property type="entry name" value="PTS_2-RNA"/>
    <property type="match status" value="1"/>
</dbReference>
<dbReference type="AlphaFoldDB" id="A0A316UFJ2"/>
<sequence>MADETQTASTSSAPAVADAPSVSKAKPAKKAPHPRSPAAQSPSVQLSKALSYFLRHGALKESLPITPDGYISVPLLLAKPRIRQIDMAPENGDFTKDGKKKLKRVTVEDIKEAVKGKEGEKKRFEMKEEGDEVFVRAVQGHSLESVTELDHVVLSLNNLQVLELREGDQGKQPEAHDKNHSEATTEEEVGQSLDGLPPGVEILHGTTPDAWEKIKASGGLSKMKRNHIHLARGRPGVPGVGSGMRPTSPLLIHIDMLSALRDGISFQLASNGAVLTAGEDSKGILPLKYVSKVEERKSGKVIWRREDGRGDNLEKV</sequence>
<dbReference type="GO" id="GO:0000215">
    <property type="term" value="F:tRNA 2'-phosphotransferase activity"/>
    <property type="evidence" value="ECO:0007669"/>
    <property type="project" value="UniProtKB-EC"/>
</dbReference>
<comment type="catalytic activity">
    <reaction evidence="6">
        <text>2'-phospho-[ligated tRNA] + NAD(+) = mature tRNA + ADP-alpha-D-ribose 1'',2''-cyclic phosphate + nicotinamide</text>
        <dbReference type="Rhea" id="RHEA:23324"/>
        <dbReference type="Rhea" id="RHEA-COMP:11106"/>
        <dbReference type="Rhea" id="RHEA-COMP:11107"/>
        <dbReference type="ChEBI" id="CHEBI:17154"/>
        <dbReference type="ChEBI" id="CHEBI:57540"/>
        <dbReference type="ChEBI" id="CHEBI:76596"/>
        <dbReference type="ChEBI" id="CHEBI:82883"/>
        <dbReference type="ChEBI" id="CHEBI:85027"/>
        <dbReference type="EC" id="2.7.1.160"/>
    </reaction>
</comment>
<dbReference type="Gene3D" id="3.20.170.30">
    <property type="match status" value="1"/>
</dbReference>
<feature type="region of interest" description="Disordered" evidence="7">
    <location>
        <begin position="166"/>
        <end position="197"/>
    </location>
</feature>
<gene>
    <name evidence="8" type="ORF">BCV69DRAFT_296642</name>
</gene>
<evidence type="ECO:0000256" key="6">
    <source>
        <dbReference type="ARBA" id="ARBA00047949"/>
    </source>
</evidence>
<dbReference type="SUPFAM" id="SSF56399">
    <property type="entry name" value="ADP-ribosylation"/>
    <property type="match status" value="2"/>
</dbReference>
<keyword evidence="5" id="KW-0520">NAD</keyword>
<dbReference type="STRING" id="1684307.A0A316UFJ2"/>
<feature type="region of interest" description="Disordered" evidence="7">
    <location>
        <begin position="1"/>
        <end position="44"/>
    </location>
</feature>
<dbReference type="InterPro" id="IPR002745">
    <property type="entry name" value="Ptrans_KptA/Tpt1"/>
</dbReference>
<dbReference type="PANTHER" id="PTHR12684">
    <property type="entry name" value="PUTATIVE PHOSPHOTRANSFERASE"/>
    <property type="match status" value="1"/>
</dbReference>
<dbReference type="OrthoDB" id="419694at2759"/>
<dbReference type="Gene3D" id="1.10.10.970">
    <property type="entry name" value="RNA 2'-phosphotransferase, Tpt1/KptA family, N-terminal domain"/>
    <property type="match status" value="1"/>
</dbReference>
<dbReference type="GeneID" id="37015758"/>
<dbReference type="EMBL" id="KZ819322">
    <property type="protein sequence ID" value="PWN22663.1"/>
    <property type="molecule type" value="Genomic_DNA"/>
</dbReference>
<reference evidence="8 9" key="1">
    <citation type="journal article" date="2018" name="Mol. Biol. Evol.">
        <title>Broad Genomic Sampling Reveals a Smut Pathogenic Ancestry of the Fungal Clade Ustilaginomycotina.</title>
        <authorList>
            <person name="Kijpornyongpan T."/>
            <person name="Mondo S.J."/>
            <person name="Barry K."/>
            <person name="Sandor L."/>
            <person name="Lee J."/>
            <person name="Lipzen A."/>
            <person name="Pangilinan J."/>
            <person name="LaButti K."/>
            <person name="Hainaut M."/>
            <person name="Henrissat B."/>
            <person name="Grigoriev I.V."/>
            <person name="Spatafora J.W."/>
            <person name="Aime M.C."/>
        </authorList>
    </citation>
    <scope>NUCLEOTIDE SEQUENCE [LARGE SCALE GENOMIC DNA]</scope>
    <source>
        <strain evidence="8 9">MCA 4718</strain>
    </source>
</reference>
<dbReference type="PANTHER" id="PTHR12684:SF2">
    <property type="entry name" value="TRNA 2'-PHOSPHOTRANSFERASE 1"/>
    <property type="match status" value="1"/>
</dbReference>
<evidence type="ECO:0000256" key="3">
    <source>
        <dbReference type="ARBA" id="ARBA00012007"/>
    </source>
</evidence>
<comment type="function">
    <text evidence="1">Catalyzes the last step of tRNA splicing, the transfer of the splice junction 2'-phosphate from ligated tRNA to NAD to produce ADP-ribose 1''-2'' cyclic phosphate.</text>
</comment>
<evidence type="ECO:0000256" key="2">
    <source>
        <dbReference type="ARBA" id="ARBA00009836"/>
    </source>
</evidence>
<dbReference type="InterPro" id="IPR042080">
    <property type="entry name" value="RNA_2'-PTrans_N"/>
</dbReference>
<evidence type="ECO:0000256" key="5">
    <source>
        <dbReference type="ARBA" id="ARBA00023027"/>
    </source>
</evidence>
<organism evidence="8 9">
    <name type="scientific">Pseudomicrostroma glucosiphilum</name>
    <dbReference type="NCBI Taxonomy" id="1684307"/>
    <lineage>
        <taxon>Eukaryota</taxon>
        <taxon>Fungi</taxon>
        <taxon>Dikarya</taxon>
        <taxon>Basidiomycota</taxon>
        <taxon>Ustilaginomycotina</taxon>
        <taxon>Exobasidiomycetes</taxon>
        <taxon>Microstromatales</taxon>
        <taxon>Microstromatales incertae sedis</taxon>
        <taxon>Pseudomicrostroma</taxon>
    </lineage>
</organism>
<evidence type="ECO:0000256" key="7">
    <source>
        <dbReference type="SAM" id="MobiDB-lite"/>
    </source>
</evidence>
<feature type="compositionally biased region" description="Low complexity" evidence="7">
    <location>
        <begin position="7"/>
        <end position="25"/>
    </location>
</feature>
<evidence type="ECO:0000256" key="1">
    <source>
        <dbReference type="ARBA" id="ARBA00003343"/>
    </source>
</evidence>
<dbReference type="EC" id="2.7.1.160" evidence="3"/>
<comment type="similarity">
    <text evidence="2">Belongs to the KptA/TPT1 family.</text>
</comment>
<protein>
    <recommendedName>
        <fullName evidence="3">2'-phosphotransferase</fullName>
        <ecNumber evidence="3">2.7.1.160</ecNumber>
    </recommendedName>
</protein>
<feature type="compositionally biased region" description="Basic and acidic residues" evidence="7">
    <location>
        <begin position="166"/>
        <end position="183"/>
    </location>
</feature>
<dbReference type="Proteomes" id="UP000245942">
    <property type="component" value="Unassembled WGS sequence"/>
</dbReference>